<evidence type="ECO:0000313" key="1">
    <source>
        <dbReference type="EMBL" id="KAK8786794.1"/>
    </source>
</evidence>
<dbReference type="AlphaFoldDB" id="A0AAQ4FHI6"/>
<gene>
    <name evidence="1" type="ORF">V5799_023426</name>
</gene>
<keyword evidence="2" id="KW-1185">Reference proteome</keyword>
<reference evidence="1 2" key="1">
    <citation type="journal article" date="2023" name="Arcadia Sci">
        <title>De novo assembly of a long-read Amblyomma americanum tick genome.</title>
        <authorList>
            <person name="Chou S."/>
            <person name="Poskanzer K.E."/>
            <person name="Rollins M."/>
            <person name="Thuy-Boun P.S."/>
        </authorList>
    </citation>
    <scope>NUCLEOTIDE SEQUENCE [LARGE SCALE GENOMIC DNA]</scope>
    <source>
        <strain evidence="1">F_SG_1</strain>
        <tissue evidence="1">Salivary glands</tissue>
    </source>
</reference>
<name>A0AAQ4FHI6_AMBAM</name>
<accession>A0AAQ4FHI6</accession>
<dbReference type="Proteomes" id="UP001321473">
    <property type="component" value="Unassembled WGS sequence"/>
</dbReference>
<dbReference type="EMBL" id="JARKHS020002382">
    <property type="protein sequence ID" value="KAK8786794.1"/>
    <property type="molecule type" value="Genomic_DNA"/>
</dbReference>
<proteinExistence type="predicted"/>
<organism evidence="1 2">
    <name type="scientific">Amblyomma americanum</name>
    <name type="common">Lone star tick</name>
    <dbReference type="NCBI Taxonomy" id="6943"/>
    <lineage>
        <taxon>Eukaryota</taxon>
        <taxon>Metazoa</taxon>
        <taxon>Ecdysozoa</taxon>
        <taxon>Arthropoda</taxon>
        <taxon>Chelicerata</taxon>
        <taxon>Arachnida</taxon>
        <taxon>Acari</taxon>
        <taxon>Parasitiformes</taxon>
        <taxon>Ixodida</taxon>
        <taxon>Ixodoidea</taxon>
        <taxon>Ixodidae</taxon>
        <taxon>Amblyomminae</taxon>
        <taxon>Amblyomma</taxon>
    </lineage>
</organism>
<protein>
    <submittedName>
        <fullName evidence="1">Uncharacterized protein</fullName>
    </submittedName>
</protein>
<sequence length="107" mass="11398">MLRKTQWKLQITVPLDQLVESSLVDTATQVLSSSQDSGGIVAVVVGKDNVLAEGAGTEQAVNVDLFLLEAGPPMDSLKPEQTDLWHCHSNPSGATLQGMNGNRVKTL</sequence>
<evidence type="ECO:0000313" key="2">
    <source>
        <dbReference type="Proteomes" id="UP001321473"/>
    </source>
</evidence>
<comment type="caution">
    <text evidence="1">The sequence shown here is derived from an EMBL/GenBank/DDBJ whole genome shotgun (WGS) entry which is preliminary data.</text>
</comment>